<organism evidence="2 3">
    <name type="scientific">Helicocarpus griseus UAMH5409</name>
    <dbReference type="NCBI Taxonomy" id="1447875"/>
    <lineage>
        <taxon>Eukaryota</taxon>
        <taxon>Fungi</taxon>
        <taxon>Dikarya</taxon>
        <taxon>Ascomycota</taxon>
        <taxon>Pezizomycotina</taxon>
        <taxon>Eurotiomycetes</taxon>
        <taxon>Eurotiomycetidae</taxon>
        <taxon>Onygenales</taxon>
        <taxon>Ajellomycetaceae</taxon>
        <taxon>Helicocarpus</taxon>
    </lineage>
</organism>
<evidence type="ECO:0000259" key="1">
    <source>
        <dbReference type="PROSITE" id="PS50011"/>
    </source>
</evidence>
<accession>A0A2B7XJD4</accession>
<dbReference type="InterPro" id="IPR000719">
    <property type="entry name" value="Prot_kinase_dom"/>
</dbReference>
<keyword evidence="2" id="KW-0418">Kinase</keyword>
<dbReference type="GO" id="GO:0004674">
    <property type="term" value="F:protein serine/threonine kinase activity"/>
    <property type="evidence" value="ECO:0007669"/>
    <property type="project" value="UniProtKB-KW"/>
</dbReference>
<dbReference type="InterPro" id="IPR011009">
    <property type="entry name" value="Kinase-like_dom_sf"/>
</dbReference>
<evidence type="ECO:0000313" key="3">
    <source>
        <dbReference type="Proteomes" id="UP000223968"/>
    </source>
</evidence>
<gene>
    <name evidence="2" type="ORF">AJ79_05814</name>
</gene>
<protein>
    <submittedName>
        <fullName evidence="2">Serine/threonine protein kinase</fullName>
    </submittedName>
</protein>
<dbReference type="GO" id="GO:0005524">
    <property type="term" value="F:ATP binding"/>
    <property type="evidence" value="ECO:0007669"/>
    <property type="project" value="InterPro"/>
</dbReference>
<reference evidence="2 3" key="1">
    <citation type="submission" date="2017-10" db="EMBL/GenBank/DDBJ databases">
        <title>Comparative genomics in systemic dimorphic fungi from Ajellomycetaceae.</title>
        <authorList>
            <person name="Munoz J.F."/>
            <person name="Mcewen J.G."/>
            <person name="Clay O.K."/>
            <person name="Cuomo C.A."/>
        </authorList>
    </citation>
    <scope>NUCLEOTIDE SEQUENCE [LARGE SCALE GENOMIC DNA]</scope>
    <source>
        <strain evidence="2 3">UAMH5409</strain>
    </source>
</reference>
<name>A0A2B7XJD4_9EURO</name>
<dbReference type="Gene3D" id="1.10.510.10">
    <property type="entry name" value="Transferase(Phosphotransferase) domain 1"/>
    <property type="match status" value="1"/>
</dbReference>
<comment type="caution">
    <text evidence="2">The sequence shown here is derived from an EMBL/GenBank/DDBJ whole genome shotgun (WGS) entry which is preliminary data.</text>
</comment>
<keyword evidence="2" id="KW-0808">Transferase</keyword>
<dbReference type="Pfam" id="PF00069">
    <property type="entry name" value="Pkinase"/>
    <property type="match status" value="1"/>
</dbReference>
<dbReference type="STRING" id="1447875.A0A2B7XJD4"/>
<evidence type="ECO:0000313" key="2">
    <source>
        <dbReference type="EMBL" id="PGH09019.1"/>
    </source>
</evidence>
<proteinExistence type="predicted"/>
<dbReference type="GO" id="GO:0007165">
    <property type="term" value="P:signal transduction"/>
    <property type="evidence" value="ECO:0007669"/>
    <property type="project" value="TreeGrafter"/>
</dbReference>
<dbReference type="OrthoDB" id="4169526at2759"/>
<dbReference type="PROSITE" id="PS50011">
    <property type="entry name" value="PROTEIN_KINASE_DOM"/>
    <property type="match status" value="1"/>
</dbReference>
<feature type="domain" description="Protein kinase" evidence="1">
    <location>
        <begin position="16"/>
        <end position="265"/>
    </location>
</feature>
<dbReference type="AlphaFoldDB" id="A0A2B7XJD4"/>
<dbReference type="Proteomes" id="UP000223968">
    <property type="component" value="Unassembled WGS sequence"/>
</dbReference>
<dbReference type="EMBL" id="PDNB01000096">
    <property type="protein sequence ID" value="PGH09019.1"/>
    <property type="molecule type" value="Genomic_DNA"/>
</dbReference>
<dbReference type="InterPro" id="IPR052751">
    <property type="entry name" value="Plant_MAPKKK"/>
</dbReference>
<keyword evidence="2" id="KW-0723">Serine/threonine-protein kinase</keyword>
<keyword evidence="3" id="KW-1185">Reference proteome</keyword>
<dbReference type="PANTHER" id="PTHR48011:SF4">
    <property type="entry name" value="MITOGEN-ACTIVATED PROTEIN KINASE KINASE KINASE 19"/>
    <property type="match status" value="1"/>
</dbReference>
<sequence>MAETRFWEQTFQEIKWEQLELAGVGCFSQVVKVGDTGLVVKKATPHPIVEDLQPIEKLIYERIGHHPFILRYYGDHHSQEHKGLLSGLVFEYLPGGLLSDNLALSHYPKQRAEWPIQITEALRHIHSKCVIHGDLGCHNILIQQNGSIALADFGGSAIDGSAAKVGYATRYQRPQSLSETLGPATVKQELFALGTVLFEISIGTKLFPDATSRDIRKRFEHRDYPDLSVVTHPNVRRVIRKCWDSEYENAEEVLRDLSKWLNMYYLKPVAN</sequence>
<dbReference type="PANTHER" id="PTHR48011">
    <property type="entry name" value="CCR4-NOT TRANSCRIPTIONAL COMPLEX SUBUNIT CAF120-RELATED"/>
    <property type="match status" value="1"/>
</dbReference>
<dbReference type="SUPFAM" id="SSF56112">
    <property type="entry name" value="Protein kinase-like (PK-like)"/>
    <property type="match status" value="1"/>
</dbReference>